<organism evidence="4 5">
    <name type="scientific">Pseudolysinimonas kribbensis</name>
    <dbReference type="NCBI Taxonomy" id="433641"/>
    <lineage>
        <taxon>Bacteria</taxon>
        <taxon>Bacillati</taxon>
        <taxon>Actinomycetota</taxon>
        <taxon>Actinomycetes</taxon>
        <taxon>Micrococcales</taxon>
        <taxon>Microbacteriaceae</taxon>
        <taxon>Pseudolysinimonas</taxon>
    </lineage>
</organism>
<comment type="caution">
    <text evidence="4">The sequence shown here is derived from an EMBL/GenBank/DDBJ whole genome shotgun (WGS) entry which is preliminary data.</text>
</comment>
<sequence length="267" mass="28017">MLVTTRMPHRVFHKVYDADYVGAVGSDDAALQTSSVIESTAGGTVLVGSSRRQAGFDAALDLDAVREIARKATRVFPFLADAAVMRVYGGFRPFMPDHLPVIGADPRVAGLWHATGHEGAGVGLALGTAELLRDVMTGRPPHSTPSPSRPLAPRSASERRRDRARDAAGGDPVRPGAAEAVTIVVDGEPVTGVRGQSIAGVLLAADRTAWRTTAAGRRPRGIFCGIGVCFDCLVAVGGVRDIRACQRPATDGDLVTTQDETLPETTS</sequence>
<feature type="domain" description="FAD dependent oxidoreductase" evidence="3">
    <location>
        <begin position="39"/>
        <end position="134"/>
    </location>
</feature>
<dbReference type="Proteomes" id="UP001157034">
    <property type="component" value="Unassembled WGS sequence"/>
</dbReference>
<protein>
    <recommendedName>
        <fullName evidence="3">FAD dependent oxidoreductase domain-containing protein</fullName>
    </recommendedName>
</protein>
<evidence type="ECO:0000259" key="3">
    <source>
        <dbReference type="Pfam" id="PF01266"/>
    </source>
</evidence>
<dbReference type="Gene3D" id="3.10.20.440">
    <property type="entry name" value="2Fe-2S iron-sulphur cluster binding domain, sarcosine oxidase, alpha subunit, N-terminal domain"/>
    <property type="match status" value="1"/>
</dbReference>
<evidence type="ECO:0000313" key="5">
    <source>
        <dbReference type="Proteomes" id="UP001157034"/>
    </source>
</evidence>
<proteinExistence type="predicted"/>
<dbReference type="PANTHER" id="PTHR13847">
    <property type="entry name" value="SARCOSINE DEHYDROGENASE-RELATED"/>
    <property type="match status" value="1"/>
</dbReference>
<dbReference type="SUPFAM" id="SSF54292">
    <property type="entry name" value="2Fe-2S ferredoxin-like"/>
    <property type="match status" value="1"/>
</dbReference>
<evidence type="ECO:0000256" key="1">
    <source>
        <dbReference type="ARBA" id="ARBA00023002"/>
    </source>
</evidence>
<dbReference type="SUPFAM" id="SSF54373">
    <property type="entry name" value="FAD-linked reductases, C-terminal domain"/>
    <property type="match status" value="1"/>
</dbReference>
<dbReference type="Pfam" id="PF13510">
    <property type="entry name" value="Fer2_4"/>
    <property type="match status" value="1"/>
</dbReference>
<accession>A0ABQ6K3E4</accession>
<dbReference type="InterPro" id="IPR036010">
    <property type="entry name" value="2Fe-2S_ferredoxin-like_sf"/>
</dbReference>
<keyword evidence="5" id="KW-1185">Reference proteome</keyword>
<feature type="region of interest" description="Disordered" evidence="2">
    <location>
        <begin position="136"/>
        <end position="175"/>
    </location>
</feature>
<dbReference type="Gene3D" id="3.50.50.60">
    <property type="entry name" value="FAD/NAD(P)-binding domain"/>
    <property type="match status" value="1"/>
</dbReference>
<feature type="compositionally biased region" description="Basic and acidic residues" evidence="2">
    <location>
        <begin position="156"/>
        <end position="168"/>
    </location>
</feature>
<dbReference type="Gene3D" id="3.30.9.10">
    <property type="entry name" value="D-Amino Acid Oxidase, subunit A, domain 2"/>
    <property type="match status" value="1"/>
</dbReference>
<keyword evidence="1" id="KW-0560">Oxidoreductase</keyword>
<reference evidence="5" key="1">
    <citation type="journal article" date="2019" name="Int. J. Syst. Evol. Microbiol.">
        <title>The Global Catalogue of Microorganisms (GCM) 10K type strain sequencing project: providing services to taxonomists for standard genome sequencing and annotation.</title>
        <authorList>
            <consortium name="The Broad Institute Genomics Platform"/>
            <consortium name="The Broad Institute Genome Sequencing Center for Infectious Disease"/>
            <person name="Wu L."/>
            <person name="Ma J."/>
        </authorList>
    </citation>
    <scope>NUCLEOTIDE SEQUENCE [LARGE SCALE GENOMIC DNA]</scope>
    <source>
        <strain evidence="5">NBRC 108894</strain>
    </source>
</reference>
<dbReference type="SUPFAM" id="SSF51971">
    <property type="entry name" value="Nucleotide-binding domain"/>
    <property type="match status" value="1"/>
</dbReference>
<dbReference type="InterPro" id="IPR006076">
    <property type="entry name" value="FAD-dep_OxRdtase"/>
</dbReference>
<dbReference type="InterPro" id="IPR042204">
    <property type="entry name" value="2Fe-2S-bd_N"/>
</dbReference>
<dbReference type="PANTHER" id="PTHR13847:SF287">
    <property type="entry name" value="FAD-DEPENDENT OXIDOREDUCTASE DOMAIN-CONTAINING PROTEIN 1"/>
    <property type="match status" value="1"/>
</dbReference>
<evidence type="ECO:0000313" key="4">
    <source>
        <dbReference type="EMBL" id="GMA94973.1"/>
    </source>
</evidence>
<dbReference type="InterPro" id="IPR036188">
    <property type="entry name" value="FAD/NAD-bd_sf"/>
</dbReference>
<gene>
    <name evidence="4" type="ORF">GCM10025881_17970</name>
</gene>
<dbReference type="EMBL" id="BSVB01000001">
    <property type="protein sequence ID" value="GMA94973.1"/>
    <property type="molecule type" value="Genomic_DNA"/>
</dbReference>
<dbReference type="Pfam" id="PF01266">
    <property type="entry name" value="DAO"/>
    <property type="match status" value="1"/>
</dbReference>
<evidence type="ECO:0000256" key="2">
    <source>
        <dbReference type="SAM" id="MobiDB-lite"/>
    </source>
</evidence>
<name>A0ABQ6K3E4_9MICO</name>